<evidence type="ECO:0000256" key="1">
    <source>
        <dbReference type="SAM" id="MobiDB-lite"/>
    </source>
</evidence>
<dbReference type="PANTHER" id="PTHR35698">
    <property type="entry name" value="DNA-BINDING PROTEIN RHL1"/>
    <property type="match status" value="1"/>
</dbReference>
<keyword evidence="3" id="KW-1185">Reference proteome</keyword>
<feature type="region of interest" description="Disordered" evidence="1">
    <location>
        <begin position="84"/>
        <end position="106"/>
    </location>
</feature>
<name>A0A8J5H4A5_ZINOF</name>
<feature type="compositionally biased region" description="Basic and acidic residues" evidence="1">
    <location>
        <begin position="149"/>
        <end position="174"/>
    </location>
</feature>
<dbReference type="GO" id="GO:0042023">
    <property type="term" value="P:DNA endoreduplication"/>
    <property type="evidence" value="ECO:0007669"/>
    <property type="project" value="InterPro"/>
</dbReference>
<evidence type="ECO:0000313" key="2">
    <source>
        <dbReference type="EMBL" id="KAG6515519.1"/>
    </source>
</evidence>
<dbReference type="InterPro" id="IPR038859">
    <property type="entry name" value="RHL1"/>
</dbReference>
<gene>
    <name evidence="2" type="ORF">ZIOFF_025944</name>
</gene>
<dbReference type="GO" id="GO:0003677">
    <property type="term" value="F:DNA binding"/>
    <property type="evidence" value="ECO:0007669"/>
    <property type="project" value="InterPro"/>
</dbReference>
<evidence type="ECO:0000313" key="3">
    <source>
        <dbReference type="Proteomes" id="UP000734854"/>
    </source>
</evidence>
<proteinExistence type="predicted"/>
<reference evidence="2 3" key="1">
    <citation type="submission" date="2020-08" db="EMBL/GenBank/DDBJ databases">
        <title>Plant Genome Project.</title>
        <authorList>
            <person name="Zhang R.-G."/>
        </authorList>
    </citation>
    <scope>NUCLEOTIDE SEQUENCE [LARGE SCALE GENOMIC DNA]</scope>
    <source>
        <tissue evidence="2">Rhizome</tissue>
    </source>
</reference>
<dbReference type="EMBL" id="JACMSC010000007">
    <property type="protein sequence ID" value="KAG6515519.1"/>
    <property type="molecule type" value="Genomic_DNA"/>
</dbReference>
<dbReference type="AlphaFoldDB" id="A0A8J5H4A5"/>
<organism evidence="2 3">
    <name type="scientific">Zingiber officinale</name>
    <name type="common">Ginger</name>
    <name type="synonym">Amomum zingiber</name>
    <dbReference type="NCBI Taxonomy" id="94328"/>
    <lineage>
        <taxon>Eukaryota</taxon>
        <taxon>Viridiplantae</taxon>
        <taxon>Streptophyta</taxon>
        <taxon>Embryophyta</taxon>
        <taxon>Tracheophyta</taxon>
        <taxon>Spermatophyta</taxon>
        <taxon>Magnoliopsida</taxon>
        <taxon>Liliopsida</taxon>
        <taxon>Zingiberales</taxon>
        <taxon>Zingiberaceae</taxon>
        <taxon>Zingiber</taxon>
    </lineage>
</organism>
<comment type="caution">
    <text evidence="2">The sequence shown here is derived from an EMBL/GenBank/DDBJ whole genome shotgun (WGS) entry which is preliminary data.</text>
</comment>
<feature type="compositionally biased region" description="Acidic residues" evidence="1">
    <location>
        <begin position="185"/>
        <end position="203"/>
    </location>
</feature>
<feature type="region of interest" description="Disordered" evidence="1">
    <location>
        <begin position="118"/>
        <end position="203"/>
    </location>
</feature>
<feature type="compositionally biased region" description="Polar residues" evidence="1">
    <location>
        <begin position="1"/>
        <end position="12"/>
    </location>
</feature>
<dbReference type="PANTHER" id="PTHR35698:SF2">
    <property type="entry name" value="DNA-BINDING PROTEIN RHL1"/>
    <property type="match status" value="1"/>
</dbReference>
<protein>
    <submittedName>
        <fullName evidence="2">Uncharacterized protein</fullName>
    </submittedName>
</protein>
<accession>A0A8J5H4A5</accession>
<dbReference type="Proteomes" id="UP000734854">
    <property type="component" value="Unassembled WGS sequence"/>
</dbReference>
<feature type="region of interest" description="Disordered" evidence="1">
    <location>
        <begin position="1"/>
        <end position="52"/>
    </location>
</feature>
<sequence length="203" mass="21338">MAHSPFTRTKAVTSEKGGDEGAAGGDQRKGVVGGGKRDESSEDDSAYNDVDVPEIIDEKMEKSCPIDFGDVASTSELVDRKVCSTEKVKKAASSKGPKGNAINKKGTLVQATLSNLFEKVADEKPKRNSNASPGSKGPGSGRQTSASKKSTEKDKAKGADKKEAKSGGKKRDAGKQNSSLQVPVEPEDISSDSKDDSDDDWAM</sequence>
<feature type="compositionally biased region" description="Acidic residues" evidence="1">
    <location>
        <begin position="40"/>
        <end position="52"/>
    </location>
</feature>